<feature type="non-terminal residue" evidence="2">
    <location>
        <position position="1"/>
    </location>
</feature>
<feature type="region of interest" description="Disordered" evidence="1">
    <location>
        <begin position="251"/>
        <end position="340"/>
    </location>
</feature>
<feature type="compositionally biased region" description="Polar residues" evidence="1">
    <location>
        <begin position="326"/>
        <end position="340"/>
    </location>
</feature>
<organism evidence="2">
    <name type="scientific">Cyprideis torosa</name>
    <dbReference type="NCBI Taxonomy" id="163714"/>
    <lineage>
        <taxon>Eukaryota</taxon>
        <taxon>Metazoa</taxon>
        <taxon>Ecdysozoa</taxon>
        <taxon>Arthropoda</taxon>
        <taxon>Crustacea</taxon>
        <taxon>Oligostraca</taxon>
        <taxon>Ostracoda</taxon>
        <taxon>Podocopa</taxon>
        <taxon>Podocopida</taxon>
        <taxon>Cytherocopina</taxon>
        <taxon>Cytheroidea</taxon>
        <taxon>Cytherideidae</taxon>
        <taxon>Cyprideis</taxon>
    </lineage>
</organism>
<dbReference type="EMBL" id="OB666123">
    <property type="protein sequence ID" value="CAD7233354.1"/>
    <property type="molecule type" value="Genomic_DNA"/>
</dbReference>
<feature type="compositionally biased region" description="Basic and acidic residues" evidence="1">
    <location>
        <begin position="308"/>
        <end position="318"/>
    </location>
</feature>
<reference evidence="2" key="1">
    <citation type="submission" date="2020-11" db="EMBL/GenBank/DDBJ databases">
        <authorList>
            <person name="Tran Van P."/>
        </authorList>
    </citation>
    <scope>NUCLEOTIDE SEQUENCE</scope>
</reference>
<feature type="non-terminal residue" evidence="2">
    <location>
        <position position="417"/>
    </location>
</feature>
<name>A0A7R8WQG7_9CRUS</name>
<feature type="region of interest" description="Disordered" evidence="1">
    <location>
        <begin position="363"/>
        <end position="395"/>
    </location>
</feature>
<dbReference type="AlphaFoldDB" id="A0A7R8WQG7"/>
<evidence type="ECO:0000313" key="2">
    <source>
        <dbReference type="EMBL" id="CAD7233354.1"/>
    </source>
</evidence>
<protein>
    <submittedName>
        <fullName evidence="2">Uncharacterized protein</fullName>
    </submittedName>
</protein>
<gene>
    <name evidence="2" type="ORF">CTOB1V02_LOCUS11176</name>
</gene>
<evidence type="ECO:0000256" key="1">
    <source>
        <dbReference type="SAM" id="MobiDB-lite"/>
    </source>
</evidence>
<proteinExistence type="predicted"/>
<accession>A0A7R8WQG7</accession>
<sequence>NVRTLKCVYEHEDESIERVLQTLLASRKDVHAPCFTSRLCLIKGDHAKIPINEEIFEELQSLVRSSAHVQSFPAARELLGMARTVLATAFSMIKYCGVSQGPTSVWYHSSLSEYLQHHGLEHSAARSYYSFSPEVSGAGPGNPVSDHLRETGAPVRFLRLARRREDHDGRAPQSLRTYPKGCGHIRDIAPACPDFESAAALSANSKAQLSWWRFRKRSCPVGDFESAAALSAISKAQLPCRCPGGGVIPPWIPSSSSSPQHMPPGPSIRTSPPGRPPSGRPSTASVSRAKDTPDEVGTPSGDAPECSPSDRDGPHEGGDIGGGSNLRGSYSSPNIAEGKTSSHVICIPRNPESLTRRCFSRPSVEPAVPSEPLDLTLPSVDRTLKPPENQFLQPHFGGELNLNAFRPRDFDAVEGNK</sequence>